<dbReference type="AlphaFoldDB" id="A0A1Q5T6M6"/>
<evidence type="ECO:0000313" key="3">
    <source>
        <dbReference type="Proteomes" id="UP000186955"/>
    </source>
</evidence>
<dbReference type="EMBL" id="MNBE01000701">
    <property type="protein sequence ID" value="OKO95907.1"/>
    <property type="molecule type" value="Genomic_DNA"/>
</dbReference>
<dbReference type="STRING" id="1316194.A0A1Q5T6M6"/>
<gene>
    <name evidence="2" type="ORF">PENSUB_10928</name>
</gene>
<sequence>MEHVTGVQLLRKWPHMSGGQKVLCIAALYEKLKQIVGLEFPTYGSIYPFTSSLDFLSKIQLETGSQQEAPHYQTSHPTKAQSKRI</sequence>
<proteinExistence type="predicted"/>
<accession>A0A1Q5T6M6</accession>
<dbReference type="Proteomes" id="UP000186955">
    <property type="component" value="Unassembled WGS sequence"/>
</dbReference>
<feature type="region of interest" description="Disordered" evidence="1">
    <location>
        <begin position="65"/>
        <end position="85"/>
    </location>
</feature>
<organism evidence="2 3">
    <name type="scientific">Penicillium subrubescens</name>
    <dbReference type="NCBI Taxonomy" id="1316194"/>
    <lineage>
        <taxon>Eukaryota</taxon>
        <taxon>Fungi</taxon>
        <taxon>Dikarya</taxon>
        <taxon>Ascomycota</taxon>
        <taxon>Pezizomycotina</taxon>
        <taxon>Eurotiomycetes</taxon>
        <taxon>Eurotiomycetidae</taxon>
        <taxon>Eurotiales</taxon>
        <taxon>Aspergillaceae</taxon>
        <taxon>Penicillium</taxon>
    </lineage>
</organism>
<name>A0A1Q5T6M6_9EURO</name>
<evidence type="ECO:0000256" key="1">
    <source>
        <dbReference type="SAM" id="MobiDB-lite"/>
    </source>
</evidence>
<protein>
    <submittedName>
        <fullName evidence="2">Uncharacterized protein</fullName>
    </submittedName>
</protein>
<reference evidence="2 3" key="1">
    <citation type="submission" date="2016-10" db="EMBL/GenBank/DDBJ databases">
        <title>Genome sequence of the ascomycete fungus Penicillium subrubescens.</title>
        <authorList>
            <person name="De Vries R.P."/>
            <person name="Peng M."/>
            <person name="Dilokpimol A."/>
            <person name="Hilden K."/>
            <person name="Makela M.R."/>
            <person name="Grigoriev I."/>
            <person name="Riley R."/>
            <person name="Granchi Z."/>
        </authorList>
    </citation>
    <scope>NUCLEOTIDE SEQUENCE [LARGE SCALE GENOMIC DNA]</scope>
    <source>
        <strain evidence="2 3">CBS 132785</strain>
    </source>
</reference>
<comment type="caution">
    <text evidence="2">The sequence shown here is derived from an EMBL/GenBank/DDBJ whole genome shotgun (WGS) entry which is preliminary data.</text>
</comment>
<evidence type="ECO:0000313" key="2">
    <source>
        <dbReference type="EMBL" id="OKO95907.1"/>
    </source>
</evidence>
<keyword evidence="3" id="KW-1185">Reference proteome</keyword>